<evidence type="ECO:0000256" key="3">
    <source>
        <dbReference type="ARBA" id="ARBA00022741"/>
    </source>
</evidence>
<keyword evidence="2" id="KW-0963">Cytoplasm</keyword>
<keyword evidence="8" id="KW-1185">Reference proteome</keyword>
<dbReference type="OrthoDB" id="6504598at2759"/>
<dbReference type="SMART" id="SM00175">
    <property type="entry name" value="RAB"/>
    <property type="match status" value="1"/>
</dbReference>
<dbReference type="PANTHER" id="PTHR24072">
    <property type="entry name" value="RHO FAMILY GTPASE"/>
    <property type="match status" value="1"/>
</dbReference>
<dbReference type="PROSITE" id="PS51421">
    <property type="entry name" value="RAS"/>
    <property type="match status" value="1"/>
</dbReference>
<dbReference type="InterPro" id="IPR003578">
    <property type="entry name" value="Small_GTPase_Rho"/>
</dbReference>
<dbReference type="Pfam" id="PF15780">
    <property type="entry name" value="ASH"/>
    <property type="match status" value="1"/>
</dbReference>
<evidence type="ECO:0000313" key="8">
    <source>
        <dbReference type="Proteomes" id="UP000821853"/>
    </source>
</evidence>
<dbReference type="GO" id="GO:0003006">
    <property type="term" value="P:developmental process involved in reproduction"/>
    <property type="evidence" value="ECO:0007669"/>
    <property type="project" value="UniProtKB-ARBA"/>
</dbReference>
<dbReference type="VEuPathDB" id="VectorBase:HLOH_041191"/>
<dbReference type="SUPFAM" id="SSF52540">
    <property type="entry name" value="P-loop containing nucleoside triphosphate hydrolases"/>
    <property type="match status" value="1"/>
</dbReference>
<sequence length="743" mass="80310">MPKGVLALSSRFARAKTLRSREKCSVFDNYAVTVMIGGEPYTLGLFDTAGQEDYDRLRPLSYPQTDVFLVCFSVVSPSSFENVREKWVPEITHHCQKTPFLLVGTQIDLRDDAATLEKLAKNKQKPISNEQGDKLAKELKAVKYVECSALTQKGLKNVFDEAILAALEPPEPKPKRRHRQPGLPVAKEGGPLPGAKDATSPSSLGASLLSLWKSGKRPPPAESIRGTTAAQRGIVSGICLCGKSMANKLLTFSPPAKAAEPAVEEAVLLLQPFSEAPQINFERVPVGREAVRQLRVINPSQSEHMVTLSGALSQKGFSVDAQVFKVLPGQHHLVTFAWKPDGKEAASRVALTVTSHKGFKGRCVLLGTVKSQPPKPVRRVQRPTMNVLTTSQQHNLILPVPANPKSCKKAAPPLKPTVPKEFCARTKKSTFASCSSLFNQKTSQVPATAHQEVASKVAASVKLVSSTFTLSGSKESLLGSSPGSGDMLMRASTCKPTMPVLDPAEHAVEAREAVALEPASAVFEDSLEVEEKAGLATSKSILNEGDSQQGQNDTFELDLSFRMERLYQQVQEKKSSGDGPDSTSELDLSAHLTSLYEEIQERKSKQHALSPEQVSSKQLLPEPTCFEERNARQVLPRSCTAKTSLEVSPLCKRLASEHVASSPRRASQEGVQLPDIQDILDELELCGDLPQDGSDAGSLLEMLEKYGSGGLLEEHVPVEDFFPSDISSINGPPGNSTGHANGP</sequence>
<dbReference type="Gene3D" id="3.40.50.300">
    <property type="entry name" value="P-loop containing nucleotide triphosphate hydrolases"/>
    <property type="match status" value="1"/>
</dbReference>
<dbReference type="SMART" id="SM00173">
    <property type="entry name" value="RAS"/>
    <property type="match status" value="1"/>
</dbReference>
<feature type="domain" description="Abnormal spindle-like microcephaly-associated protein ASH" evidence="6">
    <location>
        <begin position="267"/>
        <end position="361"/>
    </location>
</feature>
<evidence type="ECO:0000256" key="2">
    <source>
        <dbReference type="ARBA" id="ARBA00022490"/>
    </source>
</evidence>
<evidence type="ECO:0000259" key="6">
    <source>
        <dbReference type="Pfam" id="PF15780"/>
    </source>
</evidence>
<dbReference type="InterPro" id="IPR005225">
    <property type="entry name" value="Small_GTP-bd"/>
</dbReference>
<dbReference type="GO" id="GO:0035006">
    <property type="term" value="P:melanization defense response"/>
    <property type="evidence" value="ECO:0007669"/>
    <property type="project" value="UniProtKB-ARBA"/>
</dbReference>
<comment type="subcellular location">
    <subcellularLocation>
        <location evidence="1">Cytoplasm</location>
    </subcellularLocation>
</comment>
<dbReference type="OMA" id="DAICIVE"/>
<feature type="region of interest" description="Disordered" evidence="5">
    <location>
        <begin position="601"/>
        <end position="621"/>
    </location>
</feature>
<evidence type="ECO:0000313" key="7">
    <source>
        <dbReference type="EMBL" id="KAH9376871.1"/>
    </source>
</evidence>
<dbReference type="GO" id="GO:0001667">
    <property type="term" value="P:ameboidal-type cell migration"/>
    <property type="evidence" value="ECO:0007669"/>
    <property type="project" value="UniProtKB-ARBA"/>
</dbReference>
<keyword evidence="3" id="KW-0547">Nucleotide-binding</keyword>
<feature type="region of interest" description="Disordered" evidence="5">
    <location>
        <begin position="722"/>
        <end position="743"/>
    </location>
</feature>
<accession>A0A9J6GQI5</accession>
<dbReference type="InterPro" id="IPR013783">
    <property type="entry name" value="Ig-like_fold"/>
</dbReference>
<organism evidence="7 8">
    <name type="scientific">Haemaphysalis longicornis</name>
    <name type="common">Bush tick</name>
    <dbReference type="NCBI Taxonomy" id="44386"/>
    <lineage>
        <taxon>Eukaryota</taxon>
        <taxon>Metazoa</taxon>
        <taxon>Ecdysozoa</taxon>
        <taxon>Arthropoda</taxon>
        <taxon>Chelicerata</taxon>
        <taxon>Arachnida</taxon>
        <taxon>Acari</taxon>
        <taxon>Parasitiformes</taxon>
        <taxon>Ixodida</taxon>
        <taxon>Ixodoidea</taxon>
        <taxon>Ixodidae</taxon>
        <taxon>Haemaphysalinae</taxon>
        <taxon>Haemaphysalis</taxon>
    </lineage>
</organism>
<gene>
    <name evidence="7" type="ORF">HPB48_002813</name>
</gene>
<dbReference type="GO" id="GO:0005525">
    <property type="term" value="F:GTP binding"/>
    <property type="evidence" value="ECO:0007669"/>
    <property type="project" value="UniProtKB-KW"/>
</dbReference>
<dbReference type="InterPro" id="IPR001806">
    <property type="entry name" value="Small_GTPase"/>
</dbReference>
<dbReference type="SMART" id="SM00174">
    <property type="entry name" value="RHO"/>
    <property type="match status" value="1"/>
</dbReference>
<proteinExistence type="predicted"/>
<reference evidence="7 8" key="1">
    <citation type="journal article" date="2020" name="Cell">
        <title>Large-Scale Comparative Analyses of Tick Genomes Elucidate Their Genetic Diversity and Vector Capacities.</title>
        <authorList>
            <consortium name="Tick Genome and Microbiome Consortium (TIGMIC)"/>
            <person name="Jia N."/>
            <person name="Wang J."/>
            <person name="Shi W."/>
            <person name="Du L."/>
            <person name="Sun Y."/>
            <person name="Zhan W."/>
            <person name="Jiang J.F."/>
            <person name="Wang Q."/>
            <person name="Zhang B."/>
            <person name="Ji P."/>
            <person name="Bell-Sakyi L."/>
            <person name="Cui X.M."/>
            <person name="Yuan T.T."/>
            <person name="Jiang B.G."/>
            <person name="Yang W.F."/>
            <person name="Lam T.T."/>
            <person name="Chang Q.C."/>
            <person name="Ding S.J."/>
            <person name="Wang X.J."/>
            <person name="Zhu J.G."/>
            <person name="Ruan X.D."/>
            <person name="Zhao L."/>
            <person name="Wei J.T."/>
            <person name="Ye R.Z."/>
            <person name="Que T.C."/>
            <person name="Du C.H."/>
            <person name="Zhou Y.H."/>
            <person name="Cheng J.X."/>
            <person name="Dai P.F."/>
            <person name="Guo W.B."/>
            <person name="Han X.H."/>
            <person name="Huang E.J."/>
            <person name="Li L.F."/>
            <person name="Wei W."/>
            <person name="Gao Y.C."/>
            <person name="Liu J.Z."/>
            <person name="Shao H.Z."/>
            <person name="Wang X."/>
            <person name="Wang C.C."/>
            <person name="Yang T.C."/>
            <person name="Huo Q.B."/>
            <person name="Li W."/>
            <person name="Chen H.Y."/>
            <person name="Chen S.E."/>
            <person name="Zhou L.G."/>
            <person name="Ni X.B."/>
            <person name="Tian J.H."/>
            <person name="Sheng Y."/>
            <person name="Liu T."/>
            <person name="Pan Y.S."/>
            <person name="Xia L.Y."/>
            <person name="Li J."/>
            <person name="Zhao F."/>
            <person name="Cao W.C."/>
        </authorList>
    </citation>
    <scope>NUCLEOTIDE SEQUENCE [LARGE SCALE GENOMIC DNA]</scope>
    <source>
        <strain evidence="7">HaeL-2018</strain>
    </source>
</reference>
<comment type="caution">
    <text evidence="7">The sequence shown here is derived from an EMBL/GenBank/DDBJ whole genome shotgun (WGS) entry which is preliminary data.</text>
</comment>
<dbReference type="GO" id="GO:0007264">
    <property type="term" value="P:small GTPase-mediated signal transduction"/>
    <property type="evidence" value="ECO:0007669"/>
    <property type="project" value="InterPro"/>
</dbReference>
<dbReference type="AlphaFoldDB" id="A0A9J6GQI5"/>
<dbReference type="GO" id="GO:0022412">
    <property type="term" value="P:cellular process involved in reproduction in multicellular organism"/>
    <property type="evidence" value="ECO:0007669"/>
    <property type="project" value="UniProtKB-ARBA"/>
</dbReference>
<dbReference type="PROSITE" id="PS51419">
    <property type="entry name" value="RAB"/>
    <property type="match status" value="1"/>
</dbReference>
<dbReference type="Gene3D" id="2.60.40.10">
    <property type="entry name" value="Immunoglobulins"/>
    <property type="match status" value="1"/>
</dbReference>
<feature type="compositionally biased region" description="Polar residues" evidence="5">
    <location>
        <begin position="725"/>
        <end position="743"/>
    </location>
</feature>
<dbReference type="GO" id="GO:0005737">
    <property type="term" value="C:cytoplasm"/>
    <property type="evidence" value="ECO:0007669"/>
    <property type="project" value="UniProtKB-SubCell"/>
</dbReference>
<keyword evidence="4" id="KW-0342">GTP-binding</keyword>
<dbReference type="Proteomes" id="UP000821853">
    <property type="component" value="Unassembled WGS sequence"/>
</dbReference>
<dbReference type="EMBL" id="JABSTR010000008">
    <property type="protein sequence ID" value="KAH9376871.1"/>
    <property type="molecule type" value="Genomic_DNA"/>
</dbReference>
<evidence type="ECO:0000256" key="4">
    <source>
        <dbReference type="ARBA" id="ARBA00023134"/>
    </source>
</evidence>
<dbReference type="NCBIfam" id="TIGR00231">
    <property type="entry name" value="small_GTP"/>
    <property type="match status" value="1"/>
</dbReference>
<dbReference type="FunFam" id="3.40.50.300:FF:003285">
    <property type="entry name" value="Uncharacterized protein"/>
    <property type="match status" value="1"/>
</dbReference>
<feature type="region of interest" description="Disordered" evidence="5">
    <location>
        <begin position="169"/>
        <end position="201"/>
    </location>
</feature>
<protein>
    <recommendedName>
        <fullName evidence="6">Abnormal spindle-like microcephaly-associated protein ASH domain-containing protein</fullName>
    </recommendedName>
</protein>
<dbReference type="PROSITE" id="PS51420">
    <property type="entry name" value="RHO"/>
    <property type="match status" value="1"/>
</dbReference>
<dbReference type="GO" id="GO:0035099">
    <property type="term" value="P:hemocyte migration"/>
    <property type="evidence" value="ECO:0007669"/>
    <property type="project" value="UniProtKB-ARBA"/>
</dbReference>
<dbReference type="InterPro" id="IPR027417">
    <property type="entry name" value="P-loop_NTPase"/>
</dbReference>
<evidence type="ECO:0000256" key="1">
    <source>
        <dbReference type="ARBA" id="ARBA00004496"/>
    </source>
</evidence>
<dbReference type="GO" id="GO:0003924">
    <property type="term" value="F:GTPase activity"/>
    <property type="evidence" value="ECO:0007669"/>
    <property type="project" value="InterPro"/>
</dbReference>
<dbReference type="InterPro" id="IPR031549">
    <property type="entry name" value="ASH"/>
</dbReference>
<evidence type="ECO:0000256" key="5">
    <source>
        <dbReference type="SAM" id="MobiDB-lite"/>
    </source>
</evidence>
<dbReference type="PRINTS" id="PR00449">
    <property type="entry name" value="RASTRNSFRMNG"/>
</dbReference>
<name>A0A9J6GQI5_HAELO</name>
<dbReference type="Pfam" id="PF00071">
    <property type="entry name" value="Ras"/>
    <property type="match status" value="1"/>
</dbReference>